<proteinExistence type="predicted"/>
<keyword evidence="2" id="KW-1185">Reference proteome</keyword>
<dbReference type="KEGG" id="marq:MARGE09_P0778"/>
<gene>
    <name evidence="1" type="ORF">MARGE09_P0778</name>
</gene>
<evidence type="ECO:0000313" key="2">
    <source>
        <dbReference type="Proteomes" id="UP001320119"/>
    </source>
</evidence>
<dbReference type="Gene3D" id="3.40.50.300">
    <property type="entry name" value="P-loop containing nucleotide triphosphate hydrolases"/>
    <property type="match status" value="1"/>
</dbReference>
<reference evidence="1 2" key="1">
    <citation type="journal article" date="2022" name="IScience">
        <title>An ultrasensitive nanofiber-based assay for enzymatic hydrolysis and deep-sea microbial degradation of cellulose.</title>
        <authorList>
            <person name="Tsudome M."/>
            <person name="Tachioka M."/>
            <person name="Miyazaki M."/>
            <person name="Uchimura K."/>
            <person name="Tsuda M."/>
            <person name="Takaki Y."/>
            <person name="Deguchi S."/>
        </authorList>
    </citation>
    <scope>NUCLEOTIDE SEQUENCE [LARGE SCALE GENOMIC DNA]</scope>
    <source>
        <strain evidence="1 2">GE09</strain>
    </source>
</reference>
<dbReference type="SUPFAM" id="SSF52540">
    <property type="entry name" value="P-loop containing nucleoside triphosphate hydrolases"/>
    <property type="match status" value="1"/>
</dbReference>
<name>A0AAN1WFC3_9GAMM</name>
<organism evidence="1 2">
    <name type="scientific">Marinagarivorans cellulosilyticus</name>
    <dbReference type="NCBI Taxonomy" id="2721545"/>
    <lineage>
        <taxon>Bacteria</taxon>
        <taxon>Pseudomonadati</taxon>
        <taxon>Pseudomonadota</taxon>
        <taxon>Gammaproteobacteria</taxon>
        <taxon>Cellvibrionales</taxon>
        <taxon>Cellvibrionaceae</taxon>
        <taxon>Marinagarivorans</taxon>
    </lineage>
</organism>
<sequence length="181" mass="19494">MKLIIIHGAPASGKLTLAKALAARLGFSVMHNHLTVDLAMVAYSGFGGGDFFEFVDELRVKCITKACENNVEGLVVTLCYDIEHDNAVIKNWVELVECYGGSVLPVYLDVSLTALENRVGNKSRMGTHKIQSKELLNECLGSNKFGPIPCPATISIDTSLMTVSESVEAIHASVSAFFGQT</sequence>
<accession>A0AAN1WFC3</accession>
<dbReference type="InterPro" id="IPR027417">
    <property type="entry name" value="P-loop_NTPase"/>
</dbReference>
<dbReference type="Proteomes" id="UP001320119">
    <property type="component" value="Chromosome"/>
</dbReference>
<dbReference type="AlphaFoldDB" id="A0AAN1WFC3"/>
<evidence type="ECO:0000313" key="1">
    <source>
        <dbReference type="EMBL" id="BCD96578.1"/>
    </source>
</evidence>
<protein>
    <submittedName>
        <fullName evidence="1">Uncharacterized protein</fullName>
    </submittedName>
</protein>
<dbReference type="EMBL" id="AP023086">
    <property type="protein sequence ID" value="BCD96578.1"/>
    <property type="molecule type" value="Genomic_DNA"/>
</dbReference>